<dbReference type="GO" id="GO:0046872">
    <property type="term" value="F:metal ion binding"/>
    <property type="evidence" value="ECO:0007669"/>
    <property type="project" value="UniProtKB-KW"/>
</dbReference>
<feature type="domain" description="Metallo-beta-lactamase" evidence="10">
    <location>
        <begin position="85"/>
        <end position="243"/>
    </location>
</feature>
<dbReference type="InterPro" id="IPR001279">
    <property type="entry name" value="Metallo-B-lactamas"/>
</dbReference>
<dbReference type="InterPro" id="IPR032282">
    <property type="entry name" value="HAGH_C"/>
</dbReference>
<dbReference type="EC" id="3.1.2.6" evidence="5"/>
<keyword evidence="6" id="KW-0479">Metal-binding</keyword>
<evidence type="ECO:0000256" key="4">
    <source>
        <dbReference type="ARBA" id="ARBA00006759"/>
    </source>
</evidence>
<dbReference type="PANTHER" id="PTHR43705">
    <property type="entry name" value="HYDROXYACYLGLUTATHIONE HYDROLASE"/>
    <property type="match status" value="1"/>
</dbReference>
<evidence type="ECO:0000313" key="11">
    <source>
        <dbReference type="EMBL" id="EIE21616.1"/>
    </source>
</evidence>
<evidence type="ECO:0000256" key="1">
    <source>
        <dbReference type="ARBA" id="ARBA00001623"/>
    </source>
</evidence>
<dbReference type="STRING" id="574566.I0YT97"/>
<dbReference type="OrthoDB" id="515692at2759"/>
<gene>
    <name evidence="11" type="ORF">COCSUDRAFT_54042</name>
</gene>
<dbReference type="InterPro" id="IPR050110">
    <property type="entry name" value="Glyoxalase_II_hydrolase"/>
</dbReference>
<reference evidence="11 12" key="1">
    <citation type="journal article" date="2012" name="Genome Biol.">
        <title>The genome of the polar eukaryotic microalga coccomyxa subellipsoidea reveals traits of cold adaptation.</title>
        <authorList>
            <person name="Blanc G."/>
            <person name="Agarkova I."/>
            <person name="Grimwood J."/>
            <person name="Kuo A."/>
            <person name="Brueggeman A."/>
            <person name="Dunigan D."/>
            <person name="Gurnon J."/>
            <person name="Ladunga I."/>
            <person name="Lindquist E."/>
            <person name="Lucas S."/>
            <person name="Pangilinan J."/>
            <person name="Proschold T."/>
            <person name="Salamov A."/>
            <person name="Schmutz J."/>
            <person name="Weeks D."/>
            <person name="Yamada T."/>
            <person name="Claverie J.M."/>
            <person name="Grigoriev I."/>
            <person name="Van Etten J."/>
            <person name="Lomsadze A."/>
            <person name="Borodovsky M."/>
        </authorList>
    </citation>
    <scope>NUCLEOTIDE SEQUENCE [LARGE SCALE GENOMIC DNA]</scope>
    <source>
        <strain evidence="11 12">C-169</strain>
    </source>
</reference>
<dbReference type="eggNOG" id="KOG0813">
    <property type="taxonomic scope" value="Eukaryota"/>
</dbReference>
<evidence type="ECO:0000256" key="6">
    <source>
        <dbReference type="ARBA" id="ARBA00022723"/>
    </source>
</evidence>
<comment type="similarity">
    <text evidence="4">Belongs to the metallo-beta-lactamase superfamily. Glyoxalase II family.</text>
</comment>
<evidence type="ECO:0000256" key="9">
    <source>
        <dbReference type="ARBA" id="ARBA00031044"/>
    </source>
</evidence>
<dbReference type="Proteomes" id="UP000007264">
    <property type="component" value="Unassembled WGS sequence"/>
</dbReference>
<organism evidence="11 12">
    <name type="scientific">Coccomyxa subellipsoidea (strain C-169)</name>
    <name type="common">Green microalga</name>
    <dbReference type="NCBI Taxonomy" id="574566"/>
    <lineage>
        <taxon>Eukaryota</taxon>
        <taxon>Viridiplantae</taxon>
        <taxon>Chlorophyta</taxon>
        <taxon>core chlorophytes</taxon>
        <taxon>Trebouxiophyceae</taxon>
        <taxon>Trebouxiophyceae incertae sedis</taxon>
        <taxon>Coccomyxaceae</taxon>
        <taxon>Coccomyxa</taxon>
        <taxon>Coccomyxa subellipsoidea</taxon>
    </lineage>
</organism>
<accession>I0YT97</accession>
<keyword evidence="12" id="KW-1185">Reference proteome</keyword>
<dbReference type="EMBL" id="AGSI01000012">
    <property type="protein sequence ID" value="EIE21616.1"/>
    <property type="molecule type" value="Genomic_DNA"/>
</dbReference>
<dbReference type="SMART" id="SM00849">
    <property type="entry name" value="Lactamase_B"/>
    <property type="match status" value="1"/>
</dbReference>
<evidence type="ECO:0000256" key="2">
    <source>
        <dbReference type="ARBA" id="ARBA00001947"/>
    </source>
</evidence>
<name>I0YT97_COCSC</name>
<dbReference type="HAMAP" id="MF_01374">
    <property type="entry name" value="Glyoxalase_2"/>
    <property type="match status" value="1"/>
</dbReference>
<evidence type="ECO:0000256" key="8">
    <source>
        <dbReference type="ARBA" id="ARBA00022833"/>
    </source>
</evidence>
<comment type="pathway">
    <text evidence="3">Secondary metabolite metabolism; methylglyoxal degradation; (R)-lactate from methylglyoxal: step 2/2.</text>
</comment>
<dbReference type="Pfam" id="PF16123">
    <property type="entry name" value="HAGH_C"/>
    <property type="match status" value="1"/>
</dbReference>
<evidence type="ECO:0000259" key="10">
    <source>
        <dbReference type="SMART" id="SM00849"/>
    </source>
</evidence>
<dbReference type="GeneID" id="17039600"/>
<evidence type="ECO:0000256" key="7">
    <source>
        <dbReference type="ARBA" id="ARBA00022801"/>
    </source>
</evidence>
<comment type="caution">
    <text evidence="11">The sequence shown here is derived from an EMBL/GenBank/DDBJ whole genome shotgun (WGS) entry which is preliminary data.</text>
</comment>
<dbReference type="GO" id="GO:0004416">
    <property type="term" value="F:hydroxyacylglutathione hydrolase activity"/>
    <property type="evidence" value="ECO:0007669"/>
    <property type="project" value="UniProtKB-EC"/>
</dbReference>
<dbReference type="PANTHER" id="PTHR43705:SF1">
    <property type="entry name" value="HYDROXYACYLGLUTATHIONE HYDROLASE GLOB"/>
    <property type="match status" value="1"/>
</dbReference>
<keyword evidence="8" id="KW-0862">Zinc</keyword>
<dbReference type="NCBIfam" id="TIGR03413">
    <property type="entry name" value="GSH_gloB"/>
    <property type="match status" value="1"/>
</dbReference>
<dbReference type="GO" id="GO:0019243">
    <property type="term" value="P:methylglyoxal catabolic process to D-lactate via S-lactoyl-glutathione"/>
    <property type="evidence" value="ECO:0007669"/>
    <property type="project" value="InterPro"/>
</dbReference>
<comment type="cofactor">
    <cofactor evidence="2">
        <name>Zn(2+)</name>
        <dbReference type="ChEBI" id="CHEBI:29105"/>
    </cofactor>
</comment>
<dbReference type="AlphaFoldDB" id="I0YT97"/>
<dbReference type="Gene3D" id="3.60.15.10">
    <property type="entry name" value="Ribonuclease Z/Hydroxyacylglutathione hydrolase-like"/>
    <property type="match status" value="1"/>
</dbReference>
<evidence type="ECO:0000256" key="5">
    <source>
        <dbReference type="ARBA" id="ARBA00011917"/>
    </source>
</evidence>
<proteinExistence type="inferred from homology"/>
<protein>
    <recommendedName>
        <fullName evidence="5">hydroxyacylglutathione hydrolase</fullName>
        <ecNumber evidence="5">3.1.2.6</ecNumber>
    </recommendedName>
    <alternativeName>
        <fullName evidence="9">Glyoxalase II</fullName>
    </alternativeName>
</protein>
<dbReference type="RefSeq" id="XP_005646160.1">
    <property type="nucleotide sequence ID" value="XM_005646103.1"/>
</dbReference>
<dbReference type="InterPro" id="IPR035680">
    <property type="entry name" value="Clx_II_MBL"/>
</dbReference>
<dbReference type="KEGG" id="csl:COCSUDRAFT_54042"/>
<dbReference type="InterPro" id="IPR036866">
    <property type="entry name" value="RibonucZ/Hydroxyglut_hydro"/>
</dbReference>
<keyword evidence="7 11" id="KW-0378">Hydrolase</keyword>
<dbReference type="SUPFAM" id="SSF56281">
    <property type="entry name" value="Metallo-hydrolase/oxidoreductase"/>
    <property type="match status" value="1"/>
</dbReference>
<evidence type="ECO:0000256" key="3">
    <source>
        <dbReference type="ARBA" id="ARBA00004963"/>
    </source>
</evidence>
<dbReference type="CDD" id="cd07723">
    <property type="entry name" value="hydroxyacylglutathione_hydrolase_MBL-fold"/>
    <property type="match status" value="1"/>
</dbReference>
<comment type="catalytic activity">
    <reaction evidence="1">
        <text>an S-(2-hydroxyacyl)glutathione + H2O = a 2-hydroxy carboxylate + glutathione + H(+)</text>
        <dbReference type="Rhea" id="RHEA:21864"/>
        <dbReference type="ChEBI" id="CHEBI:15377"/>
        <dbReference type="ChEBI" id="CHEBI:15378"/>
        <dbReference type="ChEBI" id="CHEBI:57925"/>
        <dbReference type="ChEBI" id="CHEBI:58896"/>
        <dbReference type="ChEBI" id="CHEBI:71261"/>
        <dbReference type="EC" id="3.1.2.6"/>
    </reaction>
</comment>
<dbReference type="InterPro" id="IPR017782">
    <property type="entry name" value="Hydroxyacylglutathione_Hdrlase"/>
</dbReference>
<dbReference type="Pfam" id="PF00753">
    <property type="entry name" value="Lactamase_B"/>
    <property type="match status" value="1"/>
</dbReference>
<evidence type="ECO:0000313" key="12">
    <source>
        <dbReference type="Proteomes" id="UP000007264"/>
    </source>
</evidence>
<sequence length="328" mass="35803">MISSRSLAANALRLCPSPQSYAQRACFSTIRSAPHLAIRLLDTAVPRPIRSGPRTLTTMSLTAAQKHSMTELPNLSVQRVPCLSDNYVWVLHESGSGKTAVVDPSEAAPVIKALDSRGLKADYILNTHHHFDHTGGNLEMKQHYGATIVGPAADEARIPGIDISLKDGDTWDFGQLQMRVFDTPGHTRGHITLYFPQAEALFPGDTLFALGCGRLFEGTPQQMWTSLSKLTPLPGNTKVFCAHEYTQSNAKFAVAIDQGNKKLQERKRLIDEQRSQGIATVPSLLSEELDTNPFLRPHDSGIRAALGVAPDAPDVEAFAAIRKAKDNF</sequence>